<feature type="transmembrane region" description="Helical" evidence="6">
    <location>
        <begin position="149"/>
        <end position="179"/>
    </location>
</feature>
<name>A0A8I2GUS3_RHILV</name>
<accession>A0A8I2GUS3</accession>
<dbReference type="RefSeq" id="WP_113541833.1">
    <property type="nucleotide sequence ID" value="NZ_WIEC01000010.1"/>
</dbReference>
<dbReference type="CDD" id="cd06579">
    <property type="entry name" value="TM_PBP1_transp_AraH_like"/>
    <property type="match status" value="1"/>
</dbReference>
<dbReference type="GO" id="GO:0005886">
    <property type="term" value="C:plasma membrane"/>
    <property type="evidence" value="ECO:0007669"/>
    <property type="project" value="UniProtKB-SubCell"/>
</dbReference>
<evidence type="ECO:0000256" key="1">
    <source>
        <dbReference type="ARBA" id="ARBA00004651"/>
    </source>
</evidence>
<feature type="transmembrane region" description="Helical" evidence="6">
    <location>
        <begin position="292"/>
        <end position="311"/>
    </location>
</feature>
<keyword evidence="4 6" id="KW-1133">Transmembrane helix</keyword>
<evidence type="ECO:0000256" key="3">
    <source>
        <dbReference type="ARBA" id="ARBA00022692"/>
    </source>
</evidence>
<dbReference type="GO" id="GO:0022857">
    <property type="term" value="F:transmembrane transporter activity"/>
    <property type="evidence" value="ECO:0007669"/>
    <property type="project" value="InterPro"/>
</dbReference>
<sequence>MKILPSRHMPVLLGAAVFIIVLAVYLAVHPRGISSFVIQSYANSAAPLALAALAQTFPVLTGGLDLSVGGMVALTNALASELVQGSPVEIAFGVLTVLAAGALCGALNGALIVYGRLQPIIGTLATGAVFSGLALFIRPFPGGDVDTGLAYAMTAVLFGVLPVSTLLVAIIASCTWAAISRASLGRGIFAAGSAPQAAQLSGLHIQRSIIAAYVLSGLFSALAGLYLGFQTLSGDATIGVPYTINSIAAIVIGGLSLRGGAGSPLSAIFGAHALRAISAVLLFTGAPPLAQPLFEGMVLITAVAAASLTLVRDPNRLKAFQ</sequence>
<comment type="caution">
    <text evidence="7">The sequence shown here is derived from an EMBL/GenBank/DDBJ whole genome shotgun (WGS) entry which is preliminary data.</text>
</comment>
<comment type="subcellular location">
    <subcellularLocation>
        <location evidence="1">Cell membrane</location>
        <topology evidence="1">Multi-pass membrane protein</topology>
    </subcellularLocation>
</comment>
<feature type="transmembrane region" description="Helical" evidence="6">
    <location>
        <begin position="12"/>
        <end position="28"/>
    </location>
</feature>
<keyword evidence="2" id="KW-1003">Cell membrane</keyword>
<evidence type="ECO:0000313" key="7">
    <source>
        <dbReference type="EMBL" id="NKM48326.1"/>
    </source>
</evidence>
<feature type="transmembrane region" description="Helical" evidence="6">
    <location>
        <begin position="209"/>
        <end position="227"/>
    </location>
</feature>
<protein>
    <submittedName>
        <fullName evidence="7">ABC transporter permease</fullName>
    </submittedName>
</protein>
<dbReference type="InterPro" id="IPR001851">
    <property type="entry name" value="ABC_transp_permease"/>
</dbReference>
<feature type="transmembrane region" description="Helical" evidence="6">
    <location>
        <begin position="90"/>
        <end position="113"/>
    </location>
</feature>
<evidence type="ECO:0000256" key="4">
    <source>
        <dbReference type="ARBA" id="ARBA00022989"/>
    </source>
</evidence>
<gene>
    <name evidence="7" type="ORF">GFL91_25825</name>
</gene>
<dbReference type="AlphaFoldDB" id="A0A8I2GUS3"/>
<keyword evidence="3 6" id="KW-0812">Transmembrane</keyword>
<dbReference type="PANTHER" id="PTHR32196">
    <property type="entry name" value="ABC TRANSPORTER PERMEASE PROTEIN YPHD-RELATED-RELATED"/>
    <property type="match status" value="1"/>
</dbReference>
<evidence type="ECO:0000313" key="8">
    <source>
        <dbReference type="Proteomes" id="UP000662259"/>
    </source>
</evidence>
<evidence type="ECO:0000256" key="5">
    <source>
        <dbReference type="ARBA" id="ARBA00023136"/>
    </source>
</evidence>
<dbReference type="Proteomes" id="UP000662259">
    <property type="component" value="Unassembled WGS sequence"/>
</dbReference>
<dbReference type="Pfam" id="PF02653">
    <property type="entry name" value="BPD_transp_2"/>
    <property type="match status" value="1"/>
</dbReference>
<evidence type="ECO:0000256" key="2">
    <source>
        <dbReference type="ARBA" id="ARBA00022475"/>
    </source>
</evidence>
<feature type="transmembrane region" description="Helical" evidence="6">
    <location>
        <begin position="120"/>
        <end position="137"/>
    </location>
</feature>
<feature type="transmembrane region" description="Helical" evidence="6">
    <location>
        <begin position="239"/>
        <end position="257"/>
    </location>
</feature>
<proteinExistence type="predicted"/>
<reference evidence="7" key="1">
    <citation type="submission" date="2019-10" db="EMBL/GenBank/DDBJ databases">
        <title>Rhizobium leguminosarum symbiovar viciae collection.</title>
        <authorList>
            <person name="Boivin S."/>
            <person name="Lepetit M."/>
        </authorList>
    </citation>
    <scope>NUCLEOTIDE SEQUENCE</scope>
    <source>
        <strain evidence="7">L143</strain>
    </source>
</reference>
<keyword evidence="5 6" id="KW-0472">Membrane</keyword>
<evidence type="ECO:0000256" key="6">
    <source>
        <dbReference type="SAM" id="Phobius"/>
    </source>
</evidence>
<dbReference type="EMBL" id="WIEZ01000015">
    <property type="protein sequence ID" value="NKM48326.1"/>
    <property type="molecule type" value="Genomic_DNA"/>
</dbReference>
<feature type="transmembrane region" description="Helical" evidence="6">
    <location>
        <begin position="264"/>
        <end position="286"/>
    </location>
</feature>
<organism evidence="7 8">
    <name type="scientific">Rhizobium leguminosarum bv. viciae</name>
    <dbReference type="NCBI Taxonomy" id="387"/>
    <lineage>
        <taxon>Bacteria</taxon>
        <taxon>Pseudomonadati</taxon>
        <taxon>Pseudomonadota</taxon>
        <taxon>Alphaproteobacteria</taxon>
        <taxon>Hyphomicrobiales</taxon>
        <taxon>Rhizobiaceae</taxon>
        <taxon>Rhizobium/Agrobacterium group</taxon>
        <taxon>Rhizobium</taxon>
    </lineage>
</organism>